<proteinExistence type="predicted"/>
<gene>
    <name evidence="1" type="ORF">BG454_06280</name>
</gene>
<dbReference type="EMBL" id="CP024899">
    <property type="protein sequence ID" value="ATX65484.1"/>
    <property type="molecule type" value="Genomic_DNA"/>
</dbReference>
<dbReference type="AlphaFoldDB" id="A0A2K8K7Q4"/>
<evidence type="ECO:0000313" key="2">
    <source>
        <dbReference type="Proteomes" id="UP000228948"/>
    </source>
</evidence>
<dbReference type="InterPro" id="IPR038666">
    <property type="entry name" value="SSP1_head-tail_sf"/>
</dbReference>
<keyword evidence="2" id="KW-1185">Reference proteome</keyword>
<name>A0A2K8K7Q4_9RHOB</name>
<dbReference type="RefSeq" id="WP_071479059.1">
    <property type="nucleotide sequence ID" value="NZ_CP024899.1"/>
</dbReference>
<dbReference type="Proteomes" id="UP000228948">
    <property type="component" value="Chromosome"/>
</dbReference>
<protein>
    <submittedName>
        <fullName evidence="1">Head-tail adaptor protein</fullName>
    </submittedName>
</protein>
<evidence type="ECO:0000313" key="1">
    <source>
        <dbReference type="EMBL" id="ATX65484.1"/>
    </source>
</evidence>
<dbReference type="Gene3D" id="2.40.10.270">
    <property type="entry name" value="Bacteriophage SPP1 head-tail adaptor protein"/>
    <property type="match status" value="1"/>
</dbReference>
<organism evidence="1 2">
    <name type="scientific">Roseinatronobacter bogoriensis subsp. barguzinensis</name>
    <dbReference type="NCBI Taxonomy" id="441209"/>
    <lineage>
        <taxon>Bacteria</taxon>
        <taxon>Pseudomonadati</taxon>
        <taxon>Pseudomonadota</taxon>
        <taxon>Alphaproteobacteria</taxon>
        <taxon>Rhodobacterales</taxon>
        <taxon>Paracoccaceae</taxon>
        <taxon>Roseinatronobacter</taxon>
    </lineage>
</organism>
<reference evidence="1 2" key="1">
    <citation type="submission" date="2017-11" db="EMBL/GenBank/DDBJ databases">
        <title>Revised Sequence and Annotation of the Rhodobaca barguzinensis strain alga05 Genome.</title>
        <authorList>
            <person name="Kopejtka K."/>
            <person name="Tomasch J.M."/>
            <person name="Bunk B."/>
            <person name="Koblizek M."/>
        </authorList>
    </citation>
    <scope>NUCLEOTIDE SEQUENCE [LARGE SCALE GENOMIC DNA]</scope>
    <source>
        <strain evidence="2">alga05</strain>
    </source>
</reference>
<dbReference type="STRING" id="441209.GCA_001870665_00171"/>
<dbReference type="KEGG" id="rbg:BG454_06280"/>
<dbReference type="Pfam" id="PF05521">
    <property type="entry name" value="Phage_HCP"/>
    <property type="match status" value="1"/>
</dbReference>
<dbReference type="OrthoDB" id="7570189at2"/>
<sequence>MSTAPNLTRALVLETPVVSPDGAGGFVTQWQALGTLWAEIRAGAGRERFASLGPSGEVRLRILVRAAPHGSDARPRPDQRLVEGARVFRILAVAEADNQGRYLICTAQEELPA</sequence>
<accession>A0A2K8K7Q4</accession>
<dbReference type="InterPro" id="IPR008767">
    <property type="entry name" value="Phage_SPP1_head-tail_adaptor"/>
</dbReference>